<reference evidence="2" key="1">
    <citation type="journal article" date="2020" name="Stud. Mycol.">
        <title>101 Dothideomycetes genomes: a test case for predicting lifestyles and emergence of pathogens.</title>
        <authorList>
            <person name="Haridas S."/>
            <person name="Albert R."/>
            <person name="Binder M."/>
            <person name="Bloem J."/>
            <person name="Labutti K."/>
            <person name="Salamov A."/>
            <person name="Andreopoulos B."/>
            <person name="Baker S."/>
            <person name="Barry K."/>
            <person name="Bills G."/>
            <person name="Bluhm B."/>
            <person name="Cannon C."/>
            <person name="Castanera R."/>
            <person name="Culley D."/>
            <person name="Daum C."/>
            <person name="Ezra D."/>
            <person name="Gonzalez J."/>
            <person name="Henrissat B."/>
            <person name="Kuo A."/>
            <person name="Liang C."/>
            <person name="Lipzen A."/>
            <person name="Lutzoni F."/>
            <person name="Magnuson J."/>
            <person name="Mondo S."/>
            <person name="Nolan M."/>
            <person name="Ohm R."/>
            <person name="Pangilinan J."/>
            <person name="Park H.-J."/>
            <person name="Ramirez L."/>
            <person name="Alfaro M."/>
            <person name="Sun H."/>
            <person name="Tritt A."/>
            <person name="Yoshinaga Y."/>
            <person name="Zwiers L.-H."/>
            <person name="Turgeon B."/>
            <person name="Goodwin S."/>
            <person name="Spatafora J."/>
            <person name="Crous P."/>
            <person name="Grigoriev I."/>
        </authorList>
    </citation>
    <scope>NUCLEOTIDE SEQUENCE</scope>
    <source>
        <strain evidence="2">CBS 279.74</strain>
    </source>
</reference>
<protein>
    <submittedName>
        <fullName evidence="2">PLAC8-domain-containing protein</fullName>
    </submittedName>
</protein>
<dbReference type="EMBL" id="MU005781">
    <property type="protein sequence ID" value="KAF2704682.1"/>
    <property type="molecule type" value="Genomic_DNA"/>
</dbReference>
<dbReference type="InterPro" id="IPR006461">
    <property type="entry name" value="PLAC_motif_containing"/>
</dbReference>
<keyword evidence="1" id="KW-0812">Transmembrane</keyword>
<dbReference type="PANTHER" id="PTHR15907">
    <property type="entry name" value="DUF614 FAMILY PROTEIN-RELATED"/>
    <property type="match status" value="1"/>
</dbReference>
<gene>
    <name evidence="2" type="ORF">K504DRAFT_109083</name>
</gene>
<keyword evidence="1" id="KW-0472">Membrane</keyword>
<evidence type="ECO:0000256" key="1">
    <source>
        <dbReference type="SAM" id="Phobius"/>
    </source>
</evidence>
<keyword evidence="1" id="KW-1133">Transmembrane helix</keyword>
<feature type="transmembrane region" description="Helical" evidence="1">
    <location>
        <begin position="59"/>
        <end position="76"/>
    </location>
</feature>
<proteinExistence type="predicted"/>
<sequence length="152" mass="17159">MSRIQEQDWHHSGSSCCSPFGTCMLSWCCPCIAHGRSHHRVKNDGNMSDYSCCNLSCCAYTALGFIGLSFILPMISRGDMRAKYHLKGNGCKDCMCACCCGPCDLTQQDKESTWRENQRDKMNSQPAKVEYMQYQQQYPPQQQHGNYGQGGM</sequence>
<organism evidence="2 3">
    <name type="scientific">Pleomassaria siparia CBS 279.74</name>
    <dbReference type="NCBI Taxonomy" id="1314801"/>
    <lineage>
        <taxon>Eukaryota</taxon>
        <taxon>Fungi</taxon>
        <taxon>Dikarya</taxon>
        <taxon>Ascomycota</taxon>
        <taxon>Pezizomycotina</taxon>
        <taxon>Dothideomycetes</taxon>
        <taxon>Pleosporomycetidae</taxon>
        <taxon>Pleosporales</taxon>
        <taxon>Pleomassariaceae</taxon>
        <taxon>Pleomassaria</taxon>
    </lineage>
</organism>
<accession>A0A6G1JWN4</accession>
<dbReference type="OrthoDB" id="1045822at2759"/>
<dbReference type="NCBIfam" id="TIGR01571">
    <property type="entry name" value="A_thal_Cys_rich"/>
    <property type="match status" value="1"/>
</dbReference>
<dbReference type="AlphaFoldDB" id="A0A6G1JWN4"/>
<dbReference type="Pfam" id="PF04749">
    <property type="entry name" value="PLAC8"/>
    <property type="match status" value="1"/>
</dbReference>
<dbReference type="Proteomes" id="UP000799428">
    <property type="component" value="Unassembled WGS sequence"/>
</dbReference>
<evidence type="ECO:0000313" key="3">
    <source>
        <dbReference type="Proteomes" id="UP000799428"/>
    </source>
</evidence>
<keyword evidence="3" id="KW-1185">Reference proteome</keyword>
<evidence type="ECO:0000313" key="2">
    <source>
        <dbReference type="EMBL" id="KAF2704682.1"/>
    </source>
</evidence>
<name>A0A6G1JWN4_9PLEO</name>